<feature type="transmembrane region" description="Helical" evidence="2">
    <location>
        <begin position="44"/>
        <end position="68"/>
    </location>
</feature>
<evidence type="ECO:0000313" key="3">
    <source>
        <dbReference type="EMBL" id="RUO21680.1"/>
    </source>
</evidence>
<feature type="transmembrane region" description="Helical" evidence="2">
    <location>
        <begin position="123"/>
        <end position="142"/>
    </location>
</feature>
<keyword evidence="2" id="KW-0472">Membrane</keyword>
<dbReference type="EMBL" id="PIPI01000001">
    <property type="protein sequence ID" value="RUO21680.1"/>
    <property type="molecule type" value="Genomic_DNA"/>
</dbReference>
<dbReference type="Proteomes" id="UP000288212">
    <property type="component" value="Unassembled WGS sequence"/>
</dbReference>
<name>A0A432VYA2_9GAMM</name>
<evidence type="ECO:0000256" key="1">
    <source>
        <dbReference type="SAM" id="MobiDB-lite"/>
    </source>
</evidence>
<feature type="transmembrane region" description="Helical" evidence="2">
    <location>
        <begin position="190"/>
        <end position="221"/>
    </location>
</feature>
<accession>A0A432VYA2</accession>
<organism evidence="3 4">
    <name type="scientific">Aliidiomarina haloalkalitolerans</name>
    <dbReference type="NCBI Taxonomy" id="859059"/>
    <lineage>
        <taxon>Bacteria</taxon>
        <taxon>Pseudomonadati</taxon>
        <taxon>Pseudomonadota</taxon>
        <taxon>Gammaproteobacteria</taxon>
        <taxon>Alteromonadales</taxon>
        <taxon>Idiomarinaceae</taxon>
        <taxon>Aliidiomarina</taxon>
    </lineage>
</organism>
<comment type="caution">
    <text evidence="3">The sequence shown here is derived from an EMBL/GenBank/DDBJ whole genome shotgun (WGS) entry which is preliminary data.</text>
</comment>
<sequence>MNNGTSQPRWNTELKQGLSSQVKPDANKVLFAAWQLTKEKRTGIGFGVLWSFFVLVAAVMMVSVLVSALSIDLEGPAGELLLGATASIIWAPLLAGLLLMGLRNVTGENSRGTDAFALLHQPWTFIGVTAFIFVATQLPYLIPGVNETTAVFLSLPISFIFSFAMIIAVGTKCSIGNALYASVMIIKSRIASFLVFYIVITVLSLLLVLPATVIGAAFAAVEGIGTFVAIMLAVGAIYALLFWVAPLFFHGVALYYTEIFGLAEQPTDDYAEYLEELSRGDSVNDDAAEDVENSNTTDKNDRDNFQA</sequence>
<feature type="transmembrane region" description="Helical" evidence="2">
    <location>
        <begin position="148"/>
        <end position="169"/>
    </location>
</feature>
<evidence type="ECO:0000256" key="2">
    <source>
        <dbReference type="SAM" id="Phobius"/>
    </source>
</evidence>
<feature type="region of interest" description="Disordered" evidence="1">
    <location>
        <begin position="281"/>
        <end position="307"/>
    </location>
</feature>
<feature type="transmembrane region" description="Helical" evidence="2">
    <location>
        <begin position="227"/>
        <end position="249"/>
    </location>
</feature>
<keyword evidence="2" id="KW-1133">Transmembrane helix</keyword>
<protein>
    <submittedName>
        <fullName evidence="3">Uncharacterized protein</fullName>
    </submittedName>
</protein>
<feature type="compositionally biased region" description="Acidic residues" evidence="1">
    <location>
        <begin position="283"/>
        <end position="292"/>
    </location>
</feature>
<dbReference type="RefSeq" id="WP_126790729.1">
    <property type="nucleotide sequence ID" value="NZ_PIPI01000001.1"/>
</dbReference>
<evidence type="ECO:0000313" key="4">
    <source>
        <dbReference type="Proteomes" id="UP000288212"/>
    </source>
</evidence>
<reference evidence="3 4" key="1">
    <citation type="journal article" date="2011" name="Front. Microbiol.">
        <title>Genomic signatures of strain selection and enhancement in Bacillus atrophaeus var. globigii, a historical biowarfare simulant.</title>
        <authorList>
            <person name="Gibbons H.S."/>
            <person name="Broomall S.M."/>
            <person name="McNew L.A."/>
            <person name="Daligault H."/>
            <person name="Chapman C."/>
            <person name="Bruce D."/>
            <person name="Karavis M."/>
            <person name="Krepps M."/>
            <person name="McGregor P.A."/>
            <person name="Hong C."/>
            <person name="Park K.H."/>
            <person name="Akmal A."/>
            <person name="Feldman A."/>
            <person name="Lin J.S."/>
            <person name="Chang W.E."/>
            <person name="Higgs B.W."/>
            <person name="Demirev P."/>
            <person name="Lindquist J."/>
            <person name="Liem A."/>
            <person name="Fochler E."/>
            <person name="Read T.D."/>
            <person name="Tapia R."/>
            <person name="Johnson S."/>
            <person name="Bishop-Lilly K.A."/>
            <person name="Detter C."/>
            <person name="Han C."/>
            <person name="Sozhamannan S."/>
            <person name="Rosenzweig C.N."/>
            <person name="Skowronski E.W."/>
        </authorList>
    </citation>
    <scope>NUCLEOTIDE SEQUENCE [LARGE SCALE GENOMIC DNA]</scope>
    <source>
        <strain evidence="3 4">AK5</strain>
    </source>
</reference>
<feature type="transmembrane region" description="Helical" evidence="2">
    <location>
        <begin position="80"/>
        <end position="102"/>
    </location>
</feature>
<proteinExistence type="predicted"/>
<feature type="compositionally biased region" description="Basic and acidic residues" evidence="1">
    <location>
        <begin position="298"/>
        <end position="307"/>
    </location>
</feature>
<keyword evidence="4" id="KW-1185">Reference proteome</keyword>
<keyword evidence="2" id="KW-0812">Transmembrane</keyword>
<gene>
    <name evidence="3" type="ORF">CWE06_02170</name>
</gene>
<dbReference type="AlphaFoldDB" id="A0A432VYA2"/>